<name>A0A1D1ZX34_AUXPR</name>
<sequence>MIWSSLSAGRNNKNYCFYHIILSLLNVLAWSGRRPDSFSPLHGSRTEIGMAEKSEDSKPELYNEKDVSIRVSQKPGYLCRIEAECSLPLPPDTLFHQIVTHPDNATIFRNMDSCTFRKILQRSDAVRVLEVEHAANWRILLFRGTFKTRLRVHENREDKVMRFELLPGRGIMKRFNGEWRFKADEDRPGWTSTHLHQELALNINPPPPVDRLVKAICRSVVLRLVEDVQAESTRIHQGRPSLVPWEQVDDKEIL</sequence>
<protein>
    <recommendedName>
        <fullName evidence="2">Coenzyme Q-binding protein COQ10 START domain-containing protein</fullName>
    </recommendedName>
</protein>
<reference evidence="1" key="1">
    <citation type="submission" date="2015-08" db="EMBL/GenBank/DDBJ databases">
        <authorList>
            <person name="Babu N.S."/>
            <person name="Beckwith C.J."/>
            <person name="Beseler K.G."/>
            <person name="Brison A."/>
            <person name="Carone J.V."/>
            <person name="Caskin T.P."/>
            <person name="Diamond M."/>
            <person name="Durham M.E."/>
            <person name="Foxe J.M."/>
            <person name="Go M."/>
            <person name="Henderson B.A."/>
            <person name="Jones I.B."/>
            <person name="McGettigan J.A."/>
            <person name="Micheletti S.J."/>
            <person name="Nasrallah M.E."/>
            <person name="Ortiz D."/>
            <person name="Piller C.R."/>
            <person name="Privatt S.R."/>
            <person name="Schneider S.L."/>
            <person name="Sharp S."/>
            <person name="Smith T.C."/>
            <person name="Stanton J.D."/>
            <person name="Ullery H.E."/>
            <person name="Wilson R.J."/>
            <person name="Serrano M.G."/>
            <person name="Buck G."/>
            <person name="Lee V."/>
            <person name="Wang Y."/>
            <person name="Carvalho R."/>
            <person name="Voegtly L."/>
            <person name="Shi R."/>
            <person name="Duckworth R."/>
            <person name="Johnson A."/>
            <person name="Loviza R."/>
            <person name="Walstead R."/>
            <person name="Shah Z."/>
            <person name="Kiflezghi M."/>
            <person name="Wade K."/>
            <person name="Ball S.L."/>
            <person name="Bradley K.W."/>
            <person name="Asai D.J."/>
            <person name="Bowman C.A."/>
            <person name="Russell D.A."/>
            <person name="Pope W.H."/>
            <person name="Jacobs-Sera D."/>
            <person name="Hendrix R.W."/>
            <person name="Hatfull G.F."/>
        </authorList>
    </citation>
    <scope>NUCLEOTIDE SEQUENCE</scope>
</reference>
<dbReference type="AlphaFoldDB" id="A0A1D1ZX34"/>
<dbReference type="Gene3D" id="3.30.530.20">
    <property type="match status" value="1"/>
</dbReference>
<dbReference type="PANTHER" id="PTHR31385:SF1">
    <property type="entry name" value="PUTATIVE (DUF220)-RELATED"/>
    <property type="match status" value="1"/>
</dbReference>
<accession>A0A1D1ZX34</accession>
<dbReference type="SUPFAM" id="SSF55961">
    <property type="entry name" value="Bet v1-like"/>
    <property type="match status" value="1"/>
</dbReference>
<evidence type="ECO:0008006" key="2">
    <source>
        <dbReference type="Google" id="ProtNLM"/>
    </source>
</evidence>
<proteinExistence type="predicted"/>
<dbReference type="InterPro" id="IPR023393">
    <property type="entry name" value="START-like_dom_sf"/>
</dbReference>
<dbReference type="PANTHER" id="PTHR31385">
    <property type="entry name" value="PUTATIVE (DUF220)-RELATED"/>
    <property type="match status" value="1"/>
</dbReference>
<evidence type="ECO:0000313" key="1">
    <source>
        <dbReference type="EMBL" id="JAT71411.1"/>
    </source>
</evidence>
<organism evidence="1">
    <name type="scientific">Auxenochlorella protothecoides</name>
    <name type="common">Green microalga</name>
    <name type="synonym">Chlorella protothecoides</name>
    <dbReference type="NCBI Taxonomy" id="3075"/>
    <lineage>
        <taxon>Eukaryota</taxon>
        <taxon>Viridiplantae</taxon>
        <taxon>Chlorophyta</taxon>
        <taxon>core chlorophytes</taxon>
        <taxon>Trebouxiophyceae</taxon>
        <taxon>Chlorellales</taxon>
        <taxon>Chlorellaceae</taxon>
        <taxon>Auxenochlorella</taxon>
    </lineage>
</organism>
<dbReference type="EMBL" id="GDKF01007211">
    <property type="protein sequence ID" value="JAT71411.1"/>
    <property type="molecule type" value="Transcribed_RNA"/>
</dbReference>
<gene>
    <name evidence="1" type="ORF">g.59758</name>
</gene>